<dbReference type="PANTHER" id="PTHR36932:SF1">
    <property type="entry name" value="CAPSULAR POLYSACCHARIDE BIOSYNTHESIS PROTEIN"/>
    <property type="match status" value="1"/>
</dbReference>
<evidence type="ECO:0000313" key="2">
    <source>
        <dbReference type="Proteomes" id="UP000570166"/>
    </source>
</evidence>
<dbReference type="RefSeq" id="WP_160365193.1">
    <property type="nucleotide sequence ID" value="NZ_JACEIB010000001.1"/>
</dbReference>
<keyword evidence="1" id="KW-0436">Ligase</keyword>
<dbReference type="SUPFAM" id="SSF56801">
    <property type="entry name" value="Acetyl-CoA synthetase-like"/>
    <property type="match status" value="1"/>
</dbReference>
<reference evidence="1 2" key="1">
    <citation type="submission" date="2020-07" db="EMBL/GenBank/DDBJ databases">
        <authorList>
            <person name="Sun Q."/>
        </authorList>
    </citation>
    <scope>NUCLEOTIDE SEQUENCE [LARGE SCALE GENOMIC DNA]</scope>
    <source>
        <strain evidence="1 2">CGMCC 1.13654</strain>
    </source>
</reference>
<dbReference type="GO" id="GO:0016874">
    <property type="term" value="F:ligase activity"/>
    <property type="evidence" value="ECO:0007669"/>
    <property type="project" value="UniProtKB-KW"/>
</dbReference>
<protein>
    <submittedName>
        <fullName evidence="1">Phenylacetate--CoA ligase family protein</fullName>
    </submittedName>
</protein>
<dbReference type="Proteomes" id="UP000570166">
    <property type="component" value="Unassembled WGS sequence"/>
</dbReference>
<keyword evidence="2" id="KW-1185">Reference proteome</keyword>
<dbReference type="AlphaFoldDB" id="A0A838L4J9"/>
<comment type="caution">
    <text evidence="1">The sequence shown here is derived from an EMBL/GenBank/DDBJ whole genome shotgun (WGS) entry which is preliminary data.</text>
</comment>
<accession>A0A838L4J9</accession>
<gene>
    <name evidence="1" type="ORF">HZF05_03400</name>
</gene>
<dbReference type="InterPro" id="IPR042099">
    <property type="entry name" value="ANL_N_sf"/>
</dbReference>
<sequence>MRPSPLLAFVPNGPRPGVGREQADIGALVHRLEAAQWRSPEEIAARQFEALAKLAGHMGRESPLFRRQLDAAGLAPHDLGTQEGLHAFPPIRRRDLQGPPKDVFCATVPDACGEIVHASSSGSTGEPVRLRRTALDQLLFRAMTIRFHLWHGIGTGLSFCQSRAGVDEVVSARKWGGTAGMFWPTGPMLAMPNQLAITEQARLIEGFQPDILLIYPSNIVALARHYEANGKAPFTVRQIRTTSETLPDPDRALVERMWGCAPVDVYSSTEVGYIAMQCPQSGLYHVMAETLIVEVIDDAGRPCREGEVGRIVVTDLNNHATPLIRYAIGDHAEVGPPCPCGRGLPTLRRILGRERNLVTMPDGSRHWPLTGRSRYRDVAPVLQHQMLQRERDRIEVRLVIERPLTDGEEAALRAIMQQALGHPFALDFEYYEHRLPMAPNGKFEEFVNLIDG</sequence>
<dbReference type="EMBL" id="JACEIB010000001">
    <property type="protein sequence ID" value="MBA2933136.1"/>
    <property type="molecule type" value="Genomic_DNA"/>
</dbReference>
<evidence type="ECO:0000313" key="1">
    <source>
        <dbReference type="EMBL" id="MBA2933136.1"/>
    </source>
</evidence>
<organism evidence="1 2">
    <name type="scientific">Sphingomonas chungangi</name>
    <dbReference type="NCBI Taxonomy" id="2683589"/>
    <lineage>
        <taxon>Bacteria</taxon>
        <taxon>Pseudomonadati</taxon>
        <taxon>Pseudomonadota</taxon>
        <taxon>Alphaproteobacteria</taxon>
        <taxon>Sphingomonadales</taxon>
        <taxon>Sphingomonadaceae</taxon>
        <taxon>Sphingomonas</taxon>
    </lineage>
</organism>
<name>A0A838L4J9_9SPHN</name>
<dbReference type="PANTHER" id="PTHR36932">
    <property type="entry name" value="CAPSULAR POLYSACCHARIDE BIOSYNTHESIS PROTEIN"/>
    <property type="match status" value="1"/>
</dbReference>
<dbReference type="InterPro" id="IPR053158">
    <property type="entry name" value="CapK_Type1_Caps_Biosynth"/>
</dbReference>
<dbReference type="Gene3D" id="3.40.50.12780">
    <property type="entry name" value="N-terminal domain of ligase-like"/>
    <property type="match status" value="1"/>
</dbReference>
<proteinExistence type="predicted"/>